<keyword evidence="2" id="KW-0472">Membrane</keyword>
<dbReference type="Proteomes" id="UP000184363">
    <property type="component" value="Unassembled WGS sequence"/>
</dbReference>
<keyword evidence="4" id="KW-0489">Methyltransferase</keyword>
<dbReference type="PANTHER" id="PTHR30487:SF0">
    <property type="entry name" value="PREPILIN LEADER PEPTIDASE_N-METHYLTRANSFERASE-RELATED"/>
    <property type="match status" value="1"/>
</dbReference>
<reference evidence="4 5" key="1">
    <citation type="submission" date="2016-11" db="EMBL/GenBank/DDBJ databases">
        <authorList>
            <person name="Jaros S."/>
            <person name="Januszkiewicz K."/>
            <person name="Wedrychowicz H."/>
        </authorList>
    </citation>
    <scope>NUCLEOTIDE SEQUENCE [LARGE SCALE GENOMIC DNA]</scope>
    <source>
        <strain evidence="4 5">DSM 43832</strain>
    </source>
</reference>
<keyword evidence="2" id="KW-0812">Transmembrane</keyword>
<keyword evidence="4" id="KW-0808">Transferase</keyword>
<accession>A0A1M6N723</accession>
<comment type="similarity">
    <text evidence="1">Belongs to the peptidase A24 family.</text>
</comment>
<proteinExistence type="inferred from homology"/>
<protein>
    <submittedName>
        <fullName evidence="4">Leader peptidase (Prepilin peptidase) / N-methyltransferase</fullName>
    </submittedName>
</protein>
<feature type="transmembrane region" description="Helical" evidence="2">
    <location>
        <begin position="73"/>
        <end position="93"/>
    </location>
</feature>
<gene>
    <name evidence="4" type="ORF">SAMN05443637_10169</name>
</gene>
<dbReference type="RefSeq" id="WP_159444832.1">
    <property type="nucleotide sequence ID" value="NZ_CALGVN010000007.1"/>
</dbReference>
<feature type="transmembrane region" description="Helical" evidence="2">
    <location>
        <begin position="205"/>
        <end position="224"/>
    </location>
</feature>
<feature type="domain" description="Prepilin type IV endopeptidase peptidase" evidence="3">
    <location>
        <begin position="79"/>
        <end position="180"/>
    </location>
</feature>
<dbReference type="AlphaFoldDB" id="A0A1M6N723"/>
<sequence length="226" mass="22430">MEQLSALLTRPPLVAAVLTPGAAGVLAGAAARLLLARLRRGARVRAPVCELAVAVGWAACGAGWALGLVPPPWVAVLVGLWWLVVAASVTDLVHRRLPDALVLPAFPAALLLVAPLGGEAVLRAATGALLTVAAHAPWHLLAPRALGAGDVKLAAPLGAVLAAAAWPAPLLAAGLAAVFTGGAAATVVVAARLRRRPRPAAIAHGPSMLAATVVTLATVFAAGAPP</sequence>
<feature type="transmembrane region" description="Helical" evidence="2">
    <location>
        <begin position="12"/>
        <end position="35"/>
    </location>
</feature>
<dbReference type="GO" id="GO:0005886">
    <property type="term" value="C:plasma membrane"/>
    <property type="evidence" value="ECO:0007669"/>
    <property type="project" value="TreeGrafter"/>
</dbReference>
<dbReference type="STRING" id="1848.SAMN05443637_10169"/>
<dbReference type="PANTHER" id="PTHR30487">
    <property type="entry name" value="TYPE 4 PREPILIN-LIKE PROTEINS LEADER PEPTIDE-PROCESSING ENZYME"/>
    <property type="match status" value="1"/>
</dbReference>
<dbReference type="InterPro" id="IPR050882">
    <property type="entry name" value="Prepilin_peptidase/N-MTase"/>
</dbReference>
<evidence type="ECO:0000256" key="1">
    <source>
        <dbReference type="ARBA" id="ARBA00005801"/>
    </source>
</evidence>
<dbReference type="GO" id="GO:0004190">
    <property type="term" value="F:aspartic-type endopeptidase activity"/>
    <property type="evidence" value="ECO:0007669"/>
    <property type="project" value="InterPro"/>
</dbReference>
<dbReference type="GO" id="GO:0032259">
    <property type="term" value="P:methylation"/>
    <property type="evidence" value="ECO:0007669"/>
    <property type="project" value="UniProtKB-KW"/>
</dbReference>
<feature type="transmembrane region" description="Helical" evidence="2">
    <location>
        <begin position="175"/>
        <end position="193"/>
    </location>
</feature>
<dbReference type="Gene3D" id="1.20.120.1220">
    <property type="match status" value="1"/>
</dbReference>
<feature type="transmembrane region" description="Helical" evidence="2">
    <location>
        <begin position="100"/>
        <end position="118"/>
    </location>
</feature>
<organism evidence="4 5">
    <name type="scientific">Pseudonocardia thermophila</name>
    <dbReference type="NCBI Taxonomy" id="1848"/>
    <lineage>
        <taxon>Bacteria</taxon>
        <taxon>Bacillati</taxon>
        <taxon>Actinomycetota</taxon>
        <taxon>Actinomycetes</taxon>
        <taxon>Pseudonocardiales</taxon>
        <taxon>Pseudonocardiaceae</taxon>
        <taxon>Pseudonocardia</taxon>
    </lineage>
</organism>
<keyword evidence="2" id="KW-1133">Transmembrane helix</keyword>
<dbReference type="OrthoDB" id="5197713at2"/>
<evidence type="ECO:0000259" key="3">
    <source>
        <dbReference type="Pfam" id="PF01478"/>
    </source>
</evidence>
<dbReference type="GO" id="GO:0008168">
    <property type="term" value="F:methyltransferase activity"/>
    <property type="evidence" value="ECO:0007669"/>
    <property type="project" value="UniProtKB-KW"/>
</dbReference>
<evidence type="ECO:0000256" key="2">
    <source>
        <dbReference type="SAM" id="Phobius"/>
    </source>
</evidence>
<dbReference type="Pfam" id="PF01478">
    <property type="entry name" value="Peptidase_A24"/>
    <property type="match status" value="1"/>
</dbReference>
<dbReference type="InterPro" id="IPR000045">
    <property type="entry name" value="Prepilin_IV_endopep_pep"/>
</dbReference>
<dbReference type="EMBL" id="FRAP01000001">
    <property type="protein sequence ID" value="SHJ91493.1"/>
    <property type="molecule type" value="Genomic_DNA"/>
</dbReference>
<evidence type="ECO:0000313" key="5">
    <source>
        <dbReference type="Proteomes" id="UP000184363"/>
    </source>
</evidence>
<name>A0A1M6N723_PSETH</name>
<feature type="transmembrane region" description="Helical" evidence="2">
    <location>
        <begin position="47"/>
        <end position="67"/>
    </location>
</feature>
<dbReference type="GO" id="GO:0006465">
    <property type="term" value="P:signal peptide processing"/>
    <property type="evidence" value="ECO:0007669"/>
    <property type="project" value="TreeGrafter"/>
</dbReference>
<evidence type="ECO:0000313" key="4">
    <source>
        <dbReference type="EMBL" id="SHJ91493.1"/>
    </source>
</evidence>
<keyword evidence="5" id="KW-1185">Reference proteome</keyword>